<evidence type="ECO:0000313" key="2">
    <source>
        <dbReference type="Proteomes" id="UP000735302"/>
    </source>
</evidence>
<name>A0AAV3YXF5_9GAST</name>
<comment type="caution">
    <text evidence="1">The sequence shown here is derived from an EMBL/GenBank/DDBJ whole genome shotgun (WGS) entry which is preliminary data.</text>
</comment>
<dbReference type="AlphaFoldDB" id="A0AAV3YXF5"/>
<reference evidence="1 2" key="1">
    <citation type="journal article" date="2021" name="Elife">
        <title>Chloroplast acquisition without the gene transfer in kleptoplastic sea slugs, Plakobranchus ocellatus.</title>
        <authorList>
            <person name="Maeda T."/>
            <person name="Takahashi S."/>
            <person name="Yoshida T."/>
            <person name="Shimamura S."/>
            <person name="Takaki Y."/>
            <person name="Nagai Y."/>
            <person name="Toyoda A."/>
            <person name="Suzuki Y."/>
            <person name="Arimoto A."/>
            <person name="Ishii H."/>
            <person name="Satoh N."/>
            <person name="Nishiyama T."/>
            <person name="Hasebe M."/>
            <person name="Maruyama T."/>
            <person name="Minagawa J."/>
            <person name="Obokata J."/>
            <person name="Shigenobu S."/>
        </authorList>
    </citation>
    <scope>NUCLEOTIDE SEQUENCE [LARGE SCALE GENOMIC DNA]</scope>
</reference>
<dbReference type="Proteomes" id="UP000735302">
    <property type="component" value="Unassembled WGS sequence"/>
</dbReference>
<accession>A0AAV3YXF5</accession>
<evidence type="ECO:0000313" key="1">
    <source>
        <dbReference type="EMBL" id="GFN86856.1"/>
    </source>
</evidence>
<protein>
    <submittedName>
        <fullName evidence="1">Uncharacterized protein</fullName>
    </submittedName>
</protein>
<sequence length="121" mass="13616">MNSAKCPQTSNAGHSALPTPFVRAQCPNYQAHYGWNPVYWSDFPKQPMWTVPLPKIEAPISVPHNEAPPRPRCMYPPKEVVSADGCPEWVPAMPYELPSSWNPFINEDNIPYSTLVGPLNR</sequence>
<gene>
    <name evidence="1" type="ORF">PoB_001336200</name>
</gene>
<organism evidence="1 2">
    <name type="scientific">Plakobranchus ocellatus</name>
    <dbReference type="NCBI Taxonomy" id="259542"/>
    <lineage>
        <taxon>Eukaryota</taxon>
        <taxon>Metazoa</taxon>
        <taxon>Spiralia</taxon>
        <taxon>Lophotrochozoa</taxon>
        <taxon>Mollusca</taxon>
        <taxon>Gastropoda</taxon>
        <taxon>Heterobranchia</taxon>
        <taxon>Euthyneura</taxon>
        <taxon>Panpulmonata</taxon>
        <taxon>Sacoglossa</taxon>
        <taxon>Placobranchoidea</taxon>
        <taxon>Plakobranchidae</taxon>
        <taxon>Plakobranchus</taxon>
    </lineage>
</organism>
<keyword evidence="2" id="KW-1185">Reference proteome</keyword>
<proteinExistence type="predicted"/>
<dbReference type="EMBL" id="BLXT01001608">
    <property type="protein sequence ID" value="GFN86856.1"/>
    <property type="molecule type" value="Genomic_DNA"/>
</dbReference>